<organism evidence="1 2">
    <name type="scientific">Ensifer adhaerens</name>
    <name type="common">Sinorhizobium morelense</name>
    <dbReference type="NCBI Taxonomy" id="106592"/>
    <lineage>
        <taxon>Bacteria</taxon>
        <taxon>Pseudomonadati</taxon>
        <taxon>Pseudomonadota</taxon>
        <taxon>Alphaproteobacteria</taxon>
        <taxon>Hyphomicrobiales</taxon>
        <taxon>Rhizobiaceae</taxon>
        <taxon>Sinorhizobium/Ensifer group</taxon>
        <taxon>Ensifer</taxon>
    </lineage>
</organism>
<sequence length="142" mass="15850">MGEKVAIFNPLFHYSLLKLTIPFLEIPPWLCRRFRLALANIDALRTADAGIGVGYERNKYGKAKACRAPVSRHRRTATRLCRFRATTPGGNIRPMLRLISPDKKSTPATGSPLESGRRRLAGTTGRCHSLFLAIAHLRILDL</sequence>
<dbReference type="AlphaFoldDB" id="A0A9Q9D8J3"/>
<evidence type="ECO:0000313" key="1">
    <source>
        <dbReference type="EMBL" id="USJ22042.1"/>
    </source>
</evidence>
<protein>
    <submittedName>
        <fullName evidence="1">Uncharacterized protein</fullName>
    </submittedName>
</protein>
<dbReference type="EMBL" id="CP098807">
    <property type="protein sequence ID" value="USJ22042.1"/>
    <property type="molecule type" value="Genomic_DNA"/>
</dbReference>
<proteinExistence type="predicted"/>
<gene>
    <name evidence="1" type="ORF">NE863_12025</name>
</gene>
<reference evidence="1" key="1">
    <citation type="submission" date="2022-06" db="EMBL/GenBank/DDBJ databases">
        <title>Physiological and biochemical characterization and genomic elucidation of a strain of the genus Ensifer adhaerens M8 that combines arsenic oxidation and chromium reduction.</title>
        <authorList>
            <person name="Li X."/>
            <person name="Yu c."/>
        </authorList>
    </citation>
    <scope>NUCLEOTIDE SEQUENCE</scope>
    <source>
        <strain evidence="1">M8</strain>
    </source>
</reference>
<name>A0A9Q9D8J3_ENSAD</name>
<dbReference type="RefSeq" id="WP_146242993.1">
    <property type="nucleotide sequence ID" value="NZ_CAXURO020000001.1"/>
</dbReference>
<evidence type="ECO:0000313" key="2">
    <source>
        <dbReference type="Proteomes" id="UP001055460"/>
    </source>
</evidence>
<dbReference type="Proteomes" id="UP001055460">
    <property type="component" value="Chromosome"/>
</dbReference>
<accession>A0A9Q9D8J3</accession>